<dbReference type="GO" id="GO:0016618">
    <property type="term" value="F:hydroxypyruvate reductase [NAD(P)H] activity"/>
    <property type="evidence" value="ECO:0007669"/>
    <property type="project" value="TreeGrafter"/>
</dbReference>
<proteinExistence type="inferred from homology"/>
<evidence type="ECO:0000313" key="7">
    <source>
        <dbReference type="EMBL" id="MQY48767.1"/>
    </source>
</evidence>
<dbReference type="GO" id="GO:0051287">
    <property type="term" value="F:NAD binding"/>
    <property type="evidence" value="ECO:0007669"/>
    <property type="project" value="InterPro"/>
</dbReference>
<evidence type="ECO:0000259" key="5">
    <source>
        <dbReference type="Pfam" id="PF00389"/>
    </source>
</evidence>
<dbReference type="EMBL" id="WIXI01000049">
    <property type="protein sequence ID" value="MQY48767.1"/>
    <property type="molecule type" value="Genomic_DNA"/>
</dbReference>
<dbReference type="Pfam" id="PF00389">
    <property type="entry name" value="2-Hacid_dh"/>
    <property type="match status" value="1"/>
</dbReference>
<keyword evidence="8" id="KW-1185">Reference proteome</keyword>
<dbReference type="RefSeq" id="WP_153357790.1">
    <property type="nucleotide sequence ID" value="NZ_JAYKOO010000004.1"/>
</dbReference>
<keyword evidence="2 4" id="KW-0560">Oxidoreductase</keyword>
<dbReference type="PANTHER" id="PTHR10996">
    <property type="entry name" value="2-HYDROXYACID DEHYDROGENASE-RELATED"/>
    <property type="match status" value="1"/>
</dbReference>
<dbReference type="SUPFAM" id="SSF51735">
    <property type="entry name" value="NAD(P)-binding Rossmann-fold domains"/>
    <property type="match status" value="1"/>
</dbReference>
<dbReference type="Pfam" id="PF02826">
    <property type="entry name" value="2-Hacid_dh_C"/>
    <property type="match status" value="1"/>
</dbReference>
<keyword evidence="1" id="KW-0521">NADP</keyword>
<dbReference type="PANTHER" id="PTHR10996:SF178">
    <property type="entry name" value="2-HYDROXYACID DEHYDROGENASE YGL185C-RELATED"/>
    <property type="match status" value="1"/>
</dbReference>
<dbReference type="Proteomes" id="UP000435138">
    <property type="component" value="Unassembled WGS sequence"/>
</dbReference>
<evidence type="ECO:0000313" key="8">
    <source>
        <dbReference type="Proteomes" id="UP000435138"/>
    </source>
</evidence>
<dbReference type="SUPFAM" id="SSF52283">
    <property type="entry name" value="Formate/glycerate dehydrogenase catalytic domain-like"/>
    <property type="match status" value="1"/>
</dbReference>
<gene>
    <name evidence="7" type="ORF">GAO09_22290</name>
</gene>
<sequence>MTDKPVTVLIPGRIHPRVLERLGKDFDVVSVPTQGGELGLDEATRNKVRAVALFGTLQKPWMDLLPNLEIVSNFGVGYDGVDAAYAATKNIIVTHTPDVLNDEVADTTIGLLLNTVRRLPPAEDWLRSGRWKSDGPFALSPLSLKGRHVGLLGLGRIGLEIAQRLEAFKLKISYHTRTPRTDVSYTHFASLKEMAEAVDTLICIVPGTAATHKIINADILSALGPNGVFINVGRGSSVDEEALEAALRNGTIAAAGLDVFYEEPTTASNFLDLDNASLLPHVASASVPTRNAMADLVVDNLIRWFDEKKVYTPVPETPVKG</sequence>
<comment type="caution">
    <text evidence="7">The sequence shown here is derived from an EMBL/GenBank/DDBJ whole genome shotgun (WGS) entry which is preliminary data.</text>
</comment>
<keyword evidence="3" id="KW-0520">NAD</keyword>
<dbReference type="CDD" id="cd12156">
    <property type="entry name" value="HPPR"/>
    <property type="match status" value="1"/>
</dbReference>
<dbReference type="AlphaFoldDB" id="A0A6A8AG35"/>
<dbReference type="InterPro" id="IPR006139">
    <property type="entry name" value="D-isomer_2_OHA_DH_cat_dom"/>
</dbReference>
<dbReference type="InterPro" id="IPR036291">
    <property type="entry name" value="NAD(P)-bd_dom_sf"/>
</dbReference>
<dbReference type="InterPro" id="IPR050223">
    <property type="entry name" value="D-isomer_2-hydroxyacid_DH"/>
</dbReference>
<evidence type="ECO:0000256" key="1">
    <source>
        <dbReference type="ARBA" id="ARBA00022857"/>
    </source>
</evidence>
<organism evidence="7 8">
    <name type="scientific">Endobacterium cereale</name>
    <dbReference type="NCBI Taxonomy" id="2663029"/>
    <lineage>
        <taxon>Bacteria</taxon>
        <taxon>Pseudomonadati</taxon>
        <taxon>Pseudomonadota</taxon>
        <taxon>Alphaproteobacteria</taxon>
        <taxon>Hyphomicrobiales</taxon>
        <taxon>Rhizobiaceae</taxon>
        <taxon>Endobacterium</taxon>
    </lineage>
</organism>
<comment type="similarity">
    <text evidence="4">Belongs to the D-isomer specific 2-hydroxyacid dehydrogenase family.</text>
</comment>
<feature type="domain" description="D-isomer specific 2-hydroxyacid dehydrogenase catalytic" evidence="5">
    <location>
        <begin position="10"/>
        <end position="314"/>
    </location>
</feature>
<evidence type="ECO:0000256" key="3">
    <source>
        <dbReference type="ARBA" id="ARBA00023027"/>
    </source>
</evidence>
<dbReference type="FunFam" id="3.40.50.720:FF:000213">
    <property type="entry name" value="Putative 2-hydroxyacid dehydrogenase"/>
    <property type="match status" value="1"/>
</dbReference>
<evidence type="ECO:0000256" key="2">
    <source>
        <dbReference type="ARBA" id="ARBA00023002"/>
    </source>
</evidence>
<name>A0A6A8AG35_9HYPH</name>
<dbReference type="GO" id="GO:0030267">
    <property type="term" value="F:glyoxylate reductase (NADPH) activity"/>
    <property type="evidence" value="ECO:0007669"/>
    <property type="project" value="TreeGrafter"/>
</dbReference>
<dbReference type="InterPro" id="IPR006140">
    <property type="entry name" value="D-isomer_DH_NAD-bd"/>
</dbReference>
<protein>
    <submittedName>
        <fullName evidence="7">2-hydroxyacid dehydrogenase</fullName>
    </submittedName>
</protein>
<reference evidence="7 8" key="1">
    <citation type="submission" date="2019-11" db="EMBL/GenBank/DDBJ databases">
        <title>Genome analysis of Rhizobacterium cereale a novel genus and species isolated from maize roots in North Spain.</title>
        <authorList>
            <person name="Menendez E."/>
            <person name="Flores-Felix J.D."/>
            <person name="Ramirez-Bahena M.-H."/>
            <person name="Igual J.M."/>
            <person name="Garcia-Fraile P."/>
            <person name="Peix A."/>
            <person name="Velazquez E."/>
        </authorList>
    </citation>
    <scope>NUCLEOTIDE SEQUENCE [LARGE SCALE GENOMIC DNA]</scope>
    <source>
        <strain evidence="7 8">RZME27</strain>
    </source>
</reference>
<evidence type="ECO:0000256" key="4">
    <source>
        <dbReference type="RuleBase" id="RU003719"/>
    </source>
</evidence>
<dbReference type="GO" id="GO:0005829">
    <property type="term" value="C:cytosol"/>
    <property type="evidence" value="ECO:0007669"/>
    <property type="project" value="TreeGrafter"/>
</dbReference>
<dbReference type="Gene3D" id="3.40.50.720">
    <property type="entry name" value="NAD(P)-binding Rossmann-like Domain"/>
    <property type="match status" value="2"/>
</dbReference>
<evidence type="ECO:0000259" key="6">
    <source>
        <dbReference type="Pfam" id="PF02826"/>
    </source>
</evidence>
<feature type="domain" description="D-isomer specific 2-hydroxyacid dehydrogenase NAD-binding" evidence="6">
    <location>
        <begin position="109"/>
        <end position="283"/>
    </location>
</feature>
<accession>A0A6A8AG35</accession>